<proteinExistence type="predicted"/>
<feature type="region of interest" description="Disordered" evidence="1">
    <location>
        <begin position="15"/>
        <end position="119"/>
    </location>
</feature>
<accession>A0A401RDT0</accession>
<evidence type="ECO:0000313" key="2">
    <source>
        <dbReference type="EMBL" id="GCC16304.1"/>
    </source>
</evidence>
<evidence type="ECO:0000256" key="1">
    <source>
        <dbReference type="SAM" id="MobiDB-lite"/>
    </source>
</evidence>
<protein>
    <submittedName>
        <fullName evidence="2">Uncharacterized protein</fullName>
    </submittedName>
</protein>
<keyword evidence="3" id="KW-1185">Reference proteome</keyword>
<dbReference type="EMBL" id="BEZZ01007550">
    <property type="protein sequence ID" value="GCC16304.1"/>
    <property type="molecule type" value="Genomic_DNA"/>
</dbReference>
<dbReference type="AlphaFoldDB" id="A0A401RDT0"/>
<organism evidence="2 3">
    <name type="scientific">Chiloscyllium punctatum</name>
    <name type="common">Brownbanded bambooshark</name>
    <name type="synonym">Hemiscyllium punctatum</name>
    <dbReference type="NCBI Taxonomy" id="137246"/>
    <lineage>
        <taxon>Eukaryota</taxon>
        <taxon>Metazoa</taxon>
        <taxon>Chordata</taxon>
        <taxon>Craniata</taxon>
        <taxon>Vertebrata</taxon>
        <taxon>Chondrichthyes</taxon>
        <taxon>Elasmobranchii</taxon>
        <taxon>Galeomorphii</taxon>
        <taxon>Galeoidea</taxon>
        <taxon>Orectolobiformes</taxon>
        <taxon>Hemiscylliidae</taxon>
        <taxon>Chiloscyllium</taxon>
    </lineage>
</organism>
<name>A0A401RDT0_CHIPU</name>
<comment type="caution">
    <text evidence="2">The sequence shown here is derived from an EMBL/GenBank/DDBJ whole genome shotgun (WGS) entry which is preliminary data.</text>
</comment>
<feature type="compositionally biased region" description="Acidic residues" evidence="1">
    <location>
        <begin position="28"/>
        <end position="40"/>
    </location>
</feature>
<dbReference type="Proteomes" id="UP000287033">
    <property type="component" value="Unassembled WGS sequence"/>
</dbReference>
<feature type="compositionally biased region" description="Polar residues" evidence="1">
    <location>
        <begin position="89"/>
        <end position="98"/>
    </location>
</feature>
<sequence length="119" mass="13217">MRCCVTPVPVLFLPPLHRRPLRQSEPVPWEEESGEEEDAHEEVHTEPSLQRVVQLRDPSREPEGGQPGVTARQLRQNHQERGGGLHPTGSAQPQSQRRGTLEGSLGKPQETDHQVALSG</sequence>
<evidence type="ECO:0000313" key="3">
    <source>
        <dbReference type="Proteomes" id="UP000287033"/>
    </source>
</evidence>
<gene>
    <name evidence="2" type="ORF">chiPu_0022401</name>
</gene>
<reference evidence="2 3" key="1">
    <citation type="journal article" date="2018" name="Nat. Ecol. Evol.">
        <title>Shark genomes provide insights into elasmobranch evolution and the origin of vertebrates.</title>
        <authorList>
            <person name="Hara Y"/>
            <person name="Yamaguchi K"/>
            <person name="Onimaru K"/>
            <person name="Kadota M"/>
            <person name="Koyanagi M"/>
            <person name="Keeley SD"/>
            <person name="Tatsumi K"/>
            <person name="Tanaka K"/>
            <person name="Motone F"/>
            <person name="Kageyama Y"/>
            <person name="Nozu R"/>
            <person name="Adachi N"/>
            <person name="Nishimura O"/>
            <person name="Nakagawa R"/>
            <person name="Tanegashima C"/>
            <person name="Kiyatake I"/>
            <person name="Matsumoto R"/>
            <person name="Murakumo K"/>
            <person name="Nishida K"/>
            <person name="Terakita A"/>
            <person name="Kuratani S"/>
            <person name="Sato K"/>
            <person name="Hyodo S Kuraku.S."/>
        </authorList>
    </citation>
    <scope>NUCLEOTIDE SEQUENCE [LARGE SCALE GENOMIC DNA]</scope>
</reference>